<reference evidence="2" key="1">
    <citation type="submission" date="2009-11" db="EMBL/GenBank/DDBJ databases">
        <title>The complete chromosome 2 of Sphaerobacter thermophilus DSM 20745.</title>
        <authorList>
            <person name="Lucas S."/>
            <person name="Copeland A."/>
            <person name="Lapidus A."/>
            <person name="Glavina del Rio T."/>
            <person name="Dalin E."/>
            <person name="Tice H."/>
            <person name="Bruce D."/>
            <person name="Goodwin L."/>
            <person name="Pitluck S."/>
            <person name="Kyrpides N."/>
            <person name="Mavromatis K."/>
            <person name="Ivanova N."/>
            <person name="Mikhailova N."/>
            <person name="LaButti K.M."/>
            <person name="Clum A."/>
            <person name="Sun H.I."/>
            <person name="Brettin T."/>
            <person name="Detter J.C."/>
            <person name="Han C."/>
            <person name="Larimer F."/>
            <person name="Land M."/>
            <person name="Hauser L."/>
            <person name="Markowitz V."/>
            <person name="Cheng J.F."/>
            <person name="Hugenholtz P."/>
            <person name="Woyke T."/>
            <person name="Wu D."/>
            <person name="Steenblock K."/>
            <person name="Schneider S."/>
            <person name="Pukall R."/>
            <person name="Goeker M."/>
            <person name="Klenk H.P."/>
            <person name="Eisen J.A."/>
        </authorList>
    </citation>
    <scope>NUCLEOTIDE SEQUENCE [LARGE SCALE GENOMIC DNA]</scope>
    <source>
        <strain evidence="2">ATCC 49802 / DSM 20745 / S 6022</strain>
    </source>
</reference>
<keyword evidence="2" id="KW-1185">Reference proteome</keyword>
<dbReference type="AlphaFoldDB" id="D1CAS0"/>
<dbReference type="HOGENOM" id="CLU_044146_1_2_0"/>
<protein>
    <submittedName>
        <fullName evidence="1">Cof-like hydrolase</fullName>
    </submittedName>
</protein>
<dbReference type="InParanoid" id="D1CAS0"/>
<dbReference type="EMBL" id="CP001824">
    <property type="protein sequence ID" value="ACZ40913.1"/>
    <property type="molecule type" value="Genomic_DNA"/>
</dbReference>
<evidence type="ECO:0000313" key="1">
    <source>
        <dbReference type="EMBL" id="ACZ40913.1"/>
    </source>
</evidence>
<sequence>MARLLVLDIDGTLLDPSDIVTPTVREAIAEARARGVEVALATGRRVRSTRPVVEDLGIYLPLVVYNGALVWSTEEDRPLHETPFTRDVLEKVIAAAREAGLPPVLLQGPQAGERIILPDDLPPESEAAVAGYVGPRVQETIRLPWSALPEQQHVLTVDLFSSDERLRPVTTELANQLGIPAYHHGPWGPANLWAANLHMPGVSKASGVAKLAADLGLTLADVVAVGDGDNDLPLLEAAGLGVAMGNAPEHVQARADVVVRGHDEDGVAEAIERFVLARLDGREQRRS</sequence>
<dbReference type="PANTHER" id="PTHR10000">
    <property type="entry name" value="PHOSPHOSERINE PHOSPHATASE"/>
    <property type="match status" value="1"/>
</dbReference>
<dbReference type="InterPro" id="IPR000150">
    <property type="entry name" value="Cof"/>
</dbReference>
<accession>D1CAS0</accession>
<dbReference type="PANTHER" id="PTHR10000:SF8">
    <property type="entry name" value="HAD SUPERFAMILY HYDROLASE-LIKE, TYPE 3"/>
    <property type="match status" value="1"/>
</dbReference>
<dbReference type="InterPro" id="IPR006379">
    <property type="entry name" value="HAD-SF_hydro_IIB"/>
</dbReference>
<dbReference type="NCBIfam" id="TIGR01484">
    <property type="entry name" value="HAD-SF-IIB"/>
    <property type="match status" value="1"/>
</dbReference>
<dbReference type="RefSeq" id="WP_012873948.1">
    <property type="nucleotide sequence ID" value="NC_013524.1"/>
</dbReference>
<dbReference type="GO" id="GO:0016791">
    <property type="term" value="F:phosphatase activity"/>
    <property type="evidence" value="ECO:0007669"/>
    <property type="project" value="TreeGrafter"/>
</dbReference>
<dbReference type="Gene3D" id="3.30.1240.10">
    <property type="match status" value="1"/>
</dbReference>
<gene>
    <name evidence="1" type="ordered locus">Sthe_3514</name>
</gene>
<dbReference type="GO" id="GO:0005829">
    <property type="term" value="C:cytosol"/>
    <property type="evidence" value="ECO:0007669"/>
    <property type="project" value="TreeGrafter"/>
</dbReference>
<dbReference type="InterPro" id="IPR023214">
    <property type="entry name" value="HAD_sf"/>
</dbReference>
<organism evidence="1 2">
    <name type="scientific">Sphaerobacter thermophilus (strain ATCC 49802 / DSM 20745 / KCCM 41009 / NCIMB 13125 / S 6022)</name>
    <dbReference type="NCBI Taxonomy" id="479434"/>
    <lineage>
        <taxon>Bacteria</taxon>
        <taxon>Pseudomonadati</taxon>
        <taxon>Thermomicrobiota</taxon>
        <taxon>Thermomicrobia</taxon>
        <taxon>Sphaerobacterales</taxon>
        <taxon>Sphaerobacterineae</taxon>
        <taxon>Sphaerobacteraceae</taxon>
        <taxon>Sphaerobacter</taxon>
    </lineage>
</organism>
<dbReference type="PROSITE" id="PS01229">
    <property type="entry name" value="COF_2"/>
    <property type="match status" value="1"/>
</dbReference>
<dbReference type="GO" id="GO:0000287">
    <property type="term" value="F:magnesium ion binding"/>
    <property type="evidence" value="ECO:0007669"/>
    <property type="project" value="TreeGrafter"/>
</dbReference>
<proteinExistence type="predicted"/>
<reference evidence="1 2" key="2">
    <citation type="journal article" date="2010" name="Stand. Genomic Sci.">
        <title>Complete genome sequence of Desulfohalobium retbaense type strain (HR(100)).</title>
        <authorList>
            <person name="Spring S."/>
            <person name="Nolan M."/>
            <person name="Lapidus A."/>
            <person name="Glavina Del Rio T."/>
            <person name="Copeland A."/>
            <person name="Tice H."/>
            <person name="Cheng J.F."/>
            <person name="Lucas S."/>
            <person name="Land M."/>
            <person name="Chen F."/>
            <person name="Bruce D."/>
            <person name="Goodwin L."/>
            <person name="Pitluck S."/>
            <person name="Ivanova N."/>
            <person name="Mavromatis K."/>
            <person name="Mikhailova N."/>
            <person name="Pati A."/>
            <person name="Chen A."/>
            <person name="Palaniappan K."/>
            <person name="Hauser L."/>
            <person name="Chang Y.J."/>
            <person name="Jeffries C.D."/>
            <person name="Munk C."/>
            <person name="Kiss H."/>
            <person name="Chain P."/>
            <person name="Han C."/>
            <person name="Brettin T."/>
            <person name="Detter J.C."/>
            <person name="Schuler E."/>
            <person name="Goker M."/>
            <person name="Rohde M."/>
            <person name="Bristow J."/>
            <person name="Eisen J.A."/>
            <person name="Markowitz V."/>
            <person name="Hugenholtz P."/>
            <person name="Kyrpides N.C."/>
            <person name="Klenk H.P."/>
        </authorList>
    </citation>
    <scope>NUCLEOTIDE SEQUENCE [LARGE SCALE GENOMIC DNA]</scope>
    <source>
        <strain evidence="2">ATCC 49802 / DSM 20745 / S 6022</strain>
    </source>
</reference>
<dbReference type="KEGG" id="sti:Sthe_3514"/>
<dbReference type="STRING" id="479434.Sthe_3514"/>
<dbReference type="Pfam" id="PF08282">
    <property type="entry name" value="Hydrolase_3"/>
    <property type="match status" value="1"/>
</dbReference>
<keyword evidence="1" id="KW-0378">Hydrolase</keyword>
<dbReference type="InterPro" id="IPR036412">
    <property type="entry name" value="HAD-like_sf"/>
</dbReference>
<dbReference type="SFLD" id="SFLDG01140">
    <property type="entry name" value="C2.B:_Phosphomannomutase_and_P"/>
    <property type="match status" value="1"/>
</dbReference>
<dbReference type="Proteomes" id="UP000002027">
    <property type="component" value="Chromosome 2"/>
</dbReference>
<dbReference type="SUPFAM" id="SSF56784">
    <property type="entry name" value="HAD-like"/>
    <property type="match status" value="1"/>
</dbReference>
<dbReference type="OrthoDB" id="9790031at2"/>
<dbReference type="CDD" id="cd07516">
    <property type="entry name" value="HAD_Pase"/>
    <property type="match status" value="1"/>
</dbReference>
<dbReference type="Gene3D" id="3.40.50.1000">
    <property type="entry name" value="HAD superfamily/HAD-like"/>
    <property type="match status" value="1"/>
</dbReference>
<name>D1CAS0_SPHTD</name>
<dbReference type="NCBIfam" id="TIGR00099">
    <property type="entry name" value="Cof-subfamily"/>
    <property type="match status" value="1"/>
</dbReference>
<dbReference type="SFLD" id="SFLDS00003">
    <property type="entry name" value="Haloacid_Dehalogenase"/>
    <property type="match status" value="1"/>
</dbReference>
<evidence type="ECO:0000313" key="2">
    <source>
        <dbReference type="Proteomes" id="UP000002027"/>
    </source>
</evidence>
<dbReference type="eggNOG" id="COG0561">
    <property type="taxonomic scope" value="Bacteria"/>
</dbReference>